<keyword evidence="8" id="KW-1185">Reference proteome</keyword>
<dbReference type="InterPro" id="IPR049730">
    <property type="entry name" value="SNF2/RAD54-like_C"/>
</dbReference>
<dbReference type="InterPro" id="IPR050628">
    <property type="entry name" value="SNF2_RAD54_helicase_TF"/>
</dbReference>
<dbReference type="AlphaFoldDB" id="A0A1L9NH86"/>
<feature type="region of interest" description="Disordered" evidence="4">
    <location>
        <begin position="1"/>
        <end position="25"/>
    </location>
</feature>
<dbReference type="InterPro" id="IPR014001">
    <property type="entry name" value="Helicase_ATP-bd"/>
</dbReference>
<dbReference type="Gene3D" id="3.40.50.300">
    <property type="entry name" value="P-loop containing nucleotide triphosphate hydrolases"/>
    <property type="match status" value="1"/>
</dbReference>
<dbReference type="GO" id="GO:0006281">
    <property type="term" value="P:DNA repair"/>
    <property type="evidence" value="ECO:0007669"/>
    <property type="project" value="TreeGrafter"/>
</dbReference>
<accession>A0A1L9NH86</accession>
<protein>
    <recommendedName>
        <fullName evidence="9">Helicase ATP-binding domain-containing protein</fullName>
    </recommendedName>
</protein>
<dbReference type="GO" id="GO:0005524">
    <property type="term" value="F:ATP binding"/>
    <property type="evidence" value="ECO:0007669"/>
    <property type="project" value="UniProtKB-KW"/>
</dbReference>
<evidence type="ECO:0000256" key="1">
    <source>
        <dbReference type="ARBA" id="ARBA00022741"/>
    </source>
</evidence>
<reference evidence="8" key="1">
    <citation type="journal article" date="2017" name="Genome Biol.">
        <title>Comparative genomics reveals high biological diversity and specific adaptations in the industrially and medically important fungal genus Aspergillus.</title>
        <authorList>
            <person name="de Vries R.P."/>
            <person name="Riley R."/>
            <person name="Wiebenga A."/>
            <person name="Aguilar-Osorio G."/>
            <person name="Amillis S."/>
            <person name="Uchima C.A."/>
            <person name="Anderluh G."/>
            <person name="Asadollahi M."/>
            <person name="Askin M."/>
            <person name="Barry K."/>
            <person name="Battaglia E."/>
            <person name="Bayram O."/>
            <person name="Benocci T."/>
            <person name="Braus-Stromeyer S.A."/>
            <person name="Caldana C."/>
            <person name="Canovas D."/>
            <person name="Cerqueira G.C."/>
            <person name="Chen F."/>
            <person name="Chen W."/>
            <person name="Choi C."/>
            <person name="Clum A."/>
            <person name="Dos Santos R.A."/>
            <person name="Damasio A.R."/>
            <person name="Diallinas G."/>
            <person name="Emri T."/>
            <person name="Fekete E."/>
            <person name="Flipphi M."/>
            <person name="Freyberg S."/>
            <person name="Gallo A."/>
            <person name="Gournas C."/>
            <person name="Habgood R."/>
            <person name="Hainaut M."/>
            <person name="Harispe M.L."/>
            <person name="Henrissat B."/>
            <person name="Hilden K.S."/>
            <person name="Hope R."/>
            <person name="Hossain A."/>
            <person name="Karabika E."/>
            <person name="Karaffa L."/>
            <person name="Karanyi Z."/>
            <person name="Krasevec N."/>
            <person name="Kuo A."/>
            <person name="Kusch H."/>
            <person name="LaButti K."/>
            <person name="Lagendijk E.L."/>
            <person name="Lapidus A."/>
            <person name="Levasseur A."/>
            <person name="Lindquist E."/>
            <person name="Lipzen A."/>
            <person name="Logrieco A.F."/>
            <person name="MacCabe A."/>
            <person name="Maekelae M.R."/>
            <person name="Malavazi I."/>
            <person name="Melin P."/>
            <person name="Meyer V."/>
            <person name="Mielnichuk N."/>
            <person name="Miskei M."/>
            <person name="Molnar A.P."/>
            <person name="Mule G."/>
            <person name="Ngan C.Y."/>
            <person name="Orejas M."/>
            <person name="Orosz E."/>
            <person name="Ouedraogo J.P."/>
            <person name="Overkamp K.M."/>
            <person name="Park H.-S."/>
            <person name="Perrone G."/>
            <person name="Piumi F."/>
            <person name="Punt P.J."/>
            <person name="Ram A.F."/>
            <person name="Ramon A."/>
            <person name="Rauscher S."/>
            <person name="Record E."/>
            <person name="Riano-Pachon D.M."/>
            <person name="Robert V."/>
            <person name="Roehrig J."/>
            <person name="Ruller R."/>
            <person name="Salamov A."/>
            <person name="Salih N.S."/>
            <person name="Samson R.A."/>
            <person name="Sandor E."/>
            <person name="Sanguinetti M."/>
            <person name="Schuetze T."/>
            <person name="Sepcic K."/>
            <person name="Shelest E."/>
            <person name="Sherlock G."/>
            <person name="Sophianopoulou V."/>
            <person name="Squina F.M."/>
            <person name="Sun H."/>
            <person name="Susca A."/>
            <person name="Todd R.B."/>
            <person name="Tsang A."/>
            <person name="Unkles S.E."/>
            <person name="van de Wiele N."/>
            <person name="van Rossen-Uffink D."/>
            <person name="Oliveira J.V."/>
            <person name="Vesth T.C."/>
            <person name="Visser J."/>
            <person name="Yu J.-H."/>
            <person name="Zhou M."/>
            <person name="Andersen M.R."/>
            <person name="Archer D.B."/>
            <person name="Baker S.E."/>
            <person name="Benoit I."/>
            <person name="Brakhage A.A."/>
            <person name="Braus G.H."/>
            <person name="Fischer R."/>
            <person name="Frisvad J.C."/>
            <person name="Goldman G.H."/>
            <person name="Houbraken J."/>
            <person name="Oakley B."/>
            <person name="Pocsi I."/>
            <person name="Scazzocchio C."/>
            <person name="Seiboth B."/>
            <person name="vanKuyk P.A."/>
            <person name="Wortman J."/>
            <person name="Dyer P.S."/>
            <person name="Grigoriev I.V."/>
        </authorList>
    </citation>
    <scope>NUCLEOTIDE SEQUENCE [LARGE SCALE GENOMIC DNA]</scope>
    <source>
        <strain evidence="8">CBS 134.48</strain>
    </source>
</reference>
<dbReference type="PANTHER" id="PTHR45626:SF52">
    <property type="entry name" value="SINGLE-STRANDED DNA-DEPENDENT ATPASE (EUROFUNG)"/>
    <property type="match status" value="1"/>
</dbReference>
<keyword evidence="1" id="KW-0547">Nucleotide-binding</keyword>
<keyword evidence="3" id="KW-0067">ATP-binding</keyword>
<dbReference type="PANTHER" id="PTHR45626">
    <property type="entry name" value="TRANSCRIPTION TERMINATION FACTOR 2-RELATED"/>
    <property type="match status" value="1"/>
</dbReference>
<dbReference type="Proteomes" id="UP000184304">
    <property type="component" value="Unassembled WGS sequence"/>
</dbReference>
<dbReference type="GO" id="GO:0005634">
    <property type="term" value="C:nucleus"/>
    <property type="evidence" value="ECO:0007669"/>
    <property type="project" value="TreeGrafter"/>
</dbReference>
<dbReference type="InterPro" id="IPR000330">
    <property type="entry name" value="SNF2_N"/>
</dbReference>
<dbReference type="SUPFAM" id="SSF52540">
    <property type="entry name" value="P-loop containing nucleoside triphosphate hydrolases"/>
    <property type="match status" value="2"/>
</dbReference>
<dbReference type="Pfam" id="PF00176">
    <property type="entry name" value="SNF2-rel_dom"/>
    <property type="match status" value="1"/>
</dbReference>
<feature type="domain" description="Helicase ATP-binding" evidence="5">
    <location>
        <begin position="359"/>
        <end position="560"/>
    </location>
</feature>
<dbReference type="PROSITE" id="PS51194">
    <property type="entry name" value="HELICASE_CTER"/>
    <property type="match status" value="1"/>
</dbReference>
<dbReference type="PROSITE" id="PS51192">
    <property type="entry name" value="HELICASE_ATP_BIND_1"/>
    <property type="match status" value="1"/>
</dbReference>
<evidence type="ECO:0000313" key="7">
    <source>
        <dbReference type="EMBL" id="OJI88605.1"/>
    </source>
</evidence>
<dbReference type="InterPro" id="IPR027417">
    <property type="entry name" value="P-loop_NTPase"/>
</dbReference>
<name>A0A1L9NH86_ASPTC</name>
<dbReference type="GO" id="GO:0008094">
    <property type="term" value="F:ATP-dependent activity, acting on DNA"/>
    <property type="evidence" value="ECO:0007669"/>
    <property type="project" value="TreeGrafter"/>
</dbReference>
<dbReference type="Gene3D" id="3.40.50.10810">
    <property type="entry name" value="Tandem AAA-ATPase domain"/>
    <property type="match status" value="1"/>
</dbReference>
<dbReference type="InterPro" id="IPR001650">
    <property type="entry name" value="Helicase_C-like"/>
</dbReference>
<proteinExistence type="predicted"/>
<dbReference type="SMART" id="SM00487">
    <property type="entry name" value="DEXDc"/>
    <property type="match status" value="1"/>
</dbReference>
<dbReference type="InterPro" id="IPR038718">
    <property type="entry name" value="SNF2-like_sf"/>
</dbReference>
<dbReference type="STRING" id="767770.A0A1L9NH86"/>
<dbReference type="EMBL" id="KV878179">
    <property type="protein sequence ID" value="OJI88605.1"/>
    <property type="molecule type" value="Genomic_DNA"/>
</dbReference>
<dbReference type="GO" id="GO:0016787">
    <property type="term" value="F:hydrolase activity"/>
    <property type="evidence" value="ECO:0007669"/>
    <property type="project" value="UniProtKB-KW"/>
</dbReference>
<evidence type="ECO:0000313" key="8">
    <source>
        <dbReference type="Proteomes" id="UP000184304"/>
    </source>
</evidence>
<evidence type="ECO:0000259" key="6">
    <source>
        <dbReference type="PROSITE" id="PS51194"/>
    </source>
</evidence>
<dbReference type="OMA" id="HIMEPSW"/>
<evidence type="ECO:0000259" key="5">
    <source>
        <dbReference type="PROSITE" id="PS51192"/>
    </source>
</evidence>
<evidence type="ECO:0000256" key="2">
    <source>
        <dbReference type="ARBA" id="ARBA00022801"/>
    </source>
</evidence>
<dbReference type="SMART" id="SM00490">
    <property type="entry name" value="HELICc"/>
    <property type="match status" value="1"/>
</dbReference>
<keyword evidence="2" id="KW-0378">Hydrolase</keyword>
<evidence type="ECO:0000256" key="4">
    <source>
        <dbReference type="SAM" id="MobiDB-lite"/>
    </source>
</evidence>
<dbReference type="CDD" id="cd18793">
    <property type="entry name" value="SF2_C_SNF"/>
    <property type="match status" value="1"/>
</dbReference>
<dbReference type="OrthoDB" id="448448at2759"/>
<evidence type="ECO:0008006" key="9">
    <source>
        <dbReference type="Google" id="ProtNLM"/>
    </source>
</evidence>
<feature type="domain" description="Helicase C-terminal" evidence="6">
    <location>
        <begin position="785"/>
        <end position="944"/>
    </location>
</feature>
<evidence type="ECO:0000256" key="3">
    <source>
        <dbReference type="ARBA" id="ARBA00022840"/>
    </source>
</evidence>
<sequence length="944" mass="105098">MAEDQVFRGTKRKHPADGTGASCNEPYSSAVRKIDRERCYCADPGLANGNYCTRQQPGSENTKGQHLQLLSHAHGDPIPNLSLNSGGQEDKFLANEEDIEVCFGSICNIHARFIAGPTSGCNYRSANAVESDEEKLEVLLGSEYCVICSPLRDDIIGFINLGASSTLRRLFEIEGTRLEISHSLSEWKSGTQRHSSIAWETNVEIAIFGARKNASLVGDCLSSGYLFLQDPKISCDLPYENPHRFPFGGDFQDDFDHESSEVDDSVTLSITKLVPASAKISTKHLEHILDTLHEHDYLQEVQPDQNLNISLFPHQKEAIDFMIRRETGRSTSSISLCNTQKDKNGNPHYYHAITGDSTIELPVGPLGGILEDMMGLGKTVTALSTILSTLGHSEEWVKKRTNSQVSGTRGAKATLIVVPNEALMEQWLDEIRRSVVYVPQWALLDIVLIPISKFKPGTFDHCKYHGPSRKASIRTFEEFDIVLTTYGTISTEFAEKESPIYQTDFFRIVLDEAHNIKSRFTRIHEAACNISADRRWCLTGTPIQNDLDDLGALVSFLRVPLLEERGVFQKHVINQAYNTGTDRFENLRLLLGCICLRRTMSLGMLVEPTINNLKLDLAPEERGAYINILDYHNRLMDLSVSKGGSVGAFQTVLQLRIFCNNGLYRKKDIRASPTDPLTSEEYLDILQENHGSQSPGIDSETLALGSYKFSDSKTSPESSNSIGEPCRMSLQSSNMLDLTKIEGPASELLHTPNLFRESLTPEYLSLVDQSPQTLEGTFSTKHQAILKTILGHISQEKGIVFSAWTKSLDIMAELLRQHDITFARVDGSMSFSQRQQAFHSFKTSSHVNILLMTIGTGAVGLNLSIATQVHIMEPSWNPMVEQQAIGRVVRLGQKRPVVITRYIMKDTVEESVVSRQDLKLDVAMSGFERASHEGAGDDASFNER</sequence>
<organism evidence="7 8">
    <name type="scientific">Aspergillus tubingensis (strain CBS 134.48)</name>
    <dbReference type="NCBI Taxonomy" id="767770"/>
    <lineage>
        <taxon>Eukaryota</taxon>
        <taxon>Fungi</taxon>
        <taxon>Dikarya</taxon>
        <taxon>Ascomycota</taxon>
        <taxon>Pezizomycotina</taxon>
        <taxon>Eurotiomycetes</taxon>
        <taxon>Eurotiomycetidae</taxon>
        <taxon>Eurotiales</taxon>
        <taxon>Aspergillaceae</taxon>
        <taxon>Aspergillus</taxon>
        <taxon>Aspergillus subgen. Circumdati</taxon>
    </lineage>
</organism>
<dbReference type="VEuPathDB" id="FungiDB:ASPTUDRAFT_35583"/>
<gene>
    <name evidence="7" type="ORF">ASPTUDRAFT_35583</name>
</gene>
<dbReference type="Pfam" id="PF00271">
    <property type="entry name" value="Helicase_C"/>
    <property type="match status" value="1"/>
</dbReference>
<dbReference type="CDD" id="cd18008">
    <property type="entry name" value="DEXDc_SHPRH-like"/>
    <property type="match status" value="1"/>
</dbReference>